<dbReference type="SUPFAM" id="SSF56219">
    <property type="entry name" value="DNase I-like"/>
    <property type="match status" value="1"/>
</dbReference>
<dbReference type="GO" id="GO:0006139">
    <property type="term" value="P:nucleobase-containing compound metabolic process"/>
    <property type="evidence" value="ECO:0007669"/>
    <property type="project" value="UniProtKB-ARBA"/>
</dbReference>
<dbReference type="InterPro" id="IPR050410">
    <property type="entry name" value="CCR4/nocturin_mRNA_transcr"/>
</dbReference>
<dbReference type="InterPro" id="IPR036691">
    <property type="entry name" value="Endo/exonu/phosph_ase_sf"/>
</dbReference>
<evidence type="ECO:0000256" key="3">
    <source>
        <dbReference type="SAM" id="MobiDB-lite"/>
    </source>
</evidence>
<dbReference type="AlphaFoldDB" id="A0A5E4CXG9"/>
<dbReference type="PANTHER" id="PTHR12121:SF45">
    <property type="entry name" value="NOCTURNIN"/>
    <property type="match status" value="1"/>
</dbReference>
<keyword evidence="5" id="KW-1185">Reference proteome</keyword>
<organism evidence="4 5">
    <name type="scientific">Marmota monax</name>
    <name type="common">Woodchuck</name>
    <dbReference type="NCBI Taxonomy" id="9995"/>
    <lineage>
        <taxon>Eukaryota</taxon>
        <taxon>Metazoa</taxon>
        <taxon>Chordata</taxon>
        <taxon>Craniata</taxon>
        <taxon>Vertebrata</taxon>
        <taxon>Euteleostomi</taxon>
        <taxon>Mammalia</taxon>
        <taxon>Eutheria</taxon>
        <taxon>Euarchontoglires</taxon>
        <taxon>Glires</taxon>
        <taxon>Rodentia</taxon>
        <taxon>Sciuromorpha</taxon>
        <taxon>Sciuridae</taxon>
        <taxon>Xerinae</taxon>
        <taxon>Marmotini</taxon>
        <taxon>Marmota</taxon>
    </lineage>
</organism>
<comment type="similarity">
    <text evidence="1">Belongs to the CCR4/nocturin family.</text>
</comment>
<dbReference type="Proteomes" id="UP000335636">
    <property type="component" value="Unassembled WGS sequence"/>
</dbReference>
<evidence type="ECO:0000256" key="1">
    <source>
        <dbReference type="ARBA" id="ARBA00010774"/>
    </source>
</evidence>
<evidence type="ECO:0008006" key="6">
    <source>
        <dbReference type="Google" id="ProtNLM"/>
    </source>
</evidence>
<proteinExistence type="inferred from homology"/>
<comment type="caution">
    <text evidence="4">The sequence shown here is derived from an EMBL/GenBank/DDBJ whole genome shotgun (WGS) entry which is preliminary data.</text>
</comment>
<reference evidence="4" key="1">
    <citation type="submission" date="2019-04" db="EMBL/GenBank/DDBJ databases">
        <authorList>
            <person name="Alioto T."/>
            <person name="Alioto T."/>
        </authorList>
    </citation>
    <scope>NUCLEOTIDE SEQUENCE [LARGE SCALE GENOMIC DNA]</scope>
</reference>
<dbReference type="PANTHER" id="PTHR12121">
    <property type="entry name" value="CARBON CATABOLITE REPRESSOR PROTEIN 4"/>
    <property type="match status" value="1"/>
</dbReference>
<keyword evidence="2" id="KW-0378">Hydrolase</keyword>
<dbReference type="GO" id="GO:0000175">
    <property type="term" value="F:3'-5'-RNA exonuclease activity"/>
    <property type="evidence" value="ECO:0007669"/>
    <property type="project" value="TreeGrafter"/>
</dbReference>
<evidence type="ECO:0000256" key="2">
    <source>
        <dbReference type="ARBA" id="ARBA00022801"/>
    </source>
</evidence>
<feature type="non-terminal residue" evidence="4">
    <location>
        <position position="129"/>
    </location>
</feature>
<dbReference type="Gene3D" id="3.60.10.10">
    <property type="entry name" value="Endonuclease/exonuclease/phosphatase"/>
    <property type="match status" value="1"/>
</dbReference>
<name>A0A5E4CXG9_MARMO</name>
<evidence type="ECO:0000313" key="4">
    <source>
        <dbReference type="EMBL" id="VTJ86497.1"/>
    </source>
</evidence>
<dbReference type="EMBL" id="CABDUW010002361">
    <property type="protein sequence ID" value="VTJ86497.1"/>
    <property type="molecule type" value="Genomic_DNA"/>
</dbReference>
<protein>
    <recommendedName>
        <fullName evidence="6">Nocturnin</fullName>
    </recommendedName>
</protein>
<evidence type="ECO:0000313" key="5">
    <source>
        <dbReference type="Proteomes" id="UP000335636"/>
    </source>
</evidence>
<gene>
    <name evidence="4" type="ORF">MONAX_5E017140</name>
</gene>
<sequence length="129" mass="14825">MGKGTRRLYSALAKTLNSSAASQHPEYLVSPDPEHLEPTDPKELLEEWRAVLHTQPPRFQREFVDLRTDCPSSHPPLRVMQWNTLSQALGEGKDNFVQCPVEALKWEERKCLILEEILAYQQGILCLQE</sequence>
<accession>A0A5E4CXG9</accession>
<feature type="region of interest" description="Disordered" evidence="3">
    <location>
        <begin position="16"/>
        <end position="39"/>
    </location>
</feature>